<proteinExistence type="predicted"/>
<evidence type="ECO:0000313" key="3">
    <source>
        <dbReference type="Proteomes" id="UP000549971"/>
    </source>
</evidence>
<sequence length="352" mass="39151">MNRDDLLIACAGLEEQLHTPTPHEIAAAFDLGVPTGELIHVRRGDTDAWRLDTTTGRYFVKGYFPTTGGQFHGEHLTDQLAVAMHFERQALAAGVDMPEPMTRADPVLGWVTRIAERLFRVHRWTEHRPFEPDRDISAWLGRTMAQVHQLQPIGRGGLPQWWHQAVQPPATWEGWFARARHRDASWTSLYGDNLPRILAATERIAQRCDVVPDLVTTHGDFKTHNIVMSASGPVLVDWDSVRTDSAALEAGRGAYIFGDGEPVRVRRILTAYVEAGGELGWAGPDLYLSVTRNQVQVLGELIRVSLGEAAAARWMGDPVTVDAAIANTLRGFEDKIEHLRHLATVTDDLRSG</sequence>
<keyword evidence="3" id="KW-1185">Reference proteome</keyword>
<organism evidence="2 3">
    <name type="scientific">Kribbella italica</name>
    <dbReference type="NCBI Taxonomy" id="1540520"/>
    <lineage>
        <taxon>Bacteria</taxon>
        <taxon>Bacillati</taxon>
        <taxon>Actinomycetota</taxon>
        <taxon>Actinomycetes</taxon>
        <taxon>Propionibacteriales</taxon>
        <taxon>Kribbellaceae</taxon>
        <taxon>Kribbella</taxon>
    </lineage>
</organism>
<comment type="caution">
    <text evidence="2">The sequence shown here is derived from an EMBL/GenBank/DDBJ whole genome shotgun (WGS) entry which is preliminary data.</text>
</comment>
<dbReference type="GO" id="GO:0016301">
    <property type="term" value="F:kinase activity"/>
    <property type="evidence" value="ECO:0007669"/>
    <property type="project" value="UniProtKB-KW"/>
</dbReference>
<protein>
    <submittedName>
        <fullName evidence="2">Fructosamine-3-kinase</fullName>
    </submittedName>
</protein>
<dbReference type="AlphaFoldDB" id="A0A7W9J7I1"/>
<name>A0A7W9J7I1_9ACTN</name>
<feature type="domain" description="Aminoglycoside phosphotransferase" evidence="1">
    <location>
        <begin position="46"/>
        <end position="273"/>
    </location>
</feature>
<dbReference type="EMBL" id="JACHMY010000001">
    <property type="protein sequence ID" value="MBB5836560.1"/>
    <property type="molecule type" value="Genomic_DNA"/>
</dbReference>
<reference evidence="2 3" key="1">
    <citation type="submission" date="2020-08" db="EMBL/GenBank/DDBJ databases">
        <title>Sequencing the genomes of 1000 actinobacteria strains.</title>
        <authorList>
            <person name="Klenk H.-P."/>
        </authorList>
    </citation>
    <scope>NUCLEOTIDE SEQUENCE [LARGE SCALE GENOMIC DNA]</scope>
    <source>
        <strain evidence="2 3">DSM 28967</strain>
    </source>
</reference>
<accession>A0A7W9J7I1</accession>
<evidence type="ECO:0000259" key="1">
    <source>
        <dbReference type="Pfam" id="PF01636"/>
    </source>
</evidence>
<keyword evidence="2" id="KW-0808">Transferase</keyword>
<dbReference type="RefSeq" id="WP_184796056.1">
    <property type="nucleotide sequence ID" value="NZ_JACHMY010000001.1"/>
</dbReference>
<gene>
    <name evidence="2" type="ORF">HDA39_003294</name>
</gene>
<dbReference type="Proteomes" id="UP000549971">
    <property type="component" value="Unassembled WGS sequence"/>
</dbReference>
<dbReference type="InterPro" id="IPR011009">
    <property type="entry name" value="Kinase-like_dom_sf"/>
</dbReference>
<dbReference type="Pfam" id="PF01636">
    <property type="entry name" value="APH"/>
    <property type="match status" value="1"/>
</dbReference>
<keyword evidence="2" id="KW-0418">Kinase</keyword>
<dbReference type="Gene3D" id="3.90.1200.10">
    <property type="match status" value="1"/>
</dbReference>
<dbReference type="SUPFAM" id="SSF56112">
    <property type="entry name" value="Protein kinase-like (PK-like)"/>
    <property type="match status" value="1"/>
</dbReference>
<evidence type="ECO:0000313" key="2">
    <source>
        <dbReference type="EMBL" id="MBB5836560.1"/>
    </source>
</evidence>
<dbReference type="InterPro" id="IPR002575">
    <property type="entry name" value="Aminoglycoside_PTrfase"/>
</dbReference>